<evidence type="ECO:0000256" key="1">
    <source>
        <dbReference type="ARBA" id="ARBA00010641"/>
    </source>
</evidence>
<dbReference type="KEGG" id="lrs:PX52LOC_03903"/>
<dbReference type="InterPro" id="IPR013249">
    <property type="entry name" value="RNA_pol_sigma70_r4_t2"/>
</dbReference>
<keyword evidence="4" id="KW-0238">DNA-binding</keyword>
<dbReference type="InterPro" id="IPR007627">
    <property type="entry name" value="RNA_pol_sigma70_r2"/>
</dbReference>
<dbReference type="GO" id="GO:0016987">
    <property type="term" value="F:sigma factor activity"/>
    <property type="evidence" value="ECO:0007669"/>
    <property type="project" value="UniProtKB-KW"/>
</dbReference>
<feature type="domain" description="RNA polymerase sigma factor 70 region 4 type 2" evidence="7">
    <location>
        <begin position="131"/>
        <end position="183"/>
    </location>
</feature>
<evidence type="ECO:0000259" key="7">
    <source>
        <dbReference type="Pfam" id="PF08281"/>
    </source>
</evidence>
<evidence type="ECO:0000259" key="6">
    <source>
        <dbReference type="Pfam" id="PF04542"/>
    </source>
</evidence>
<evidence type="ECO:0000256" key="3">
    <source>
        <dbReference type="ARBA" id="ARBA00023082"/>
    </source>
</evidence>
<keyword evidence="5" id="KW-0804">Transcription</keyword>
<dbReference type="InterPro" id="IPR013325">
    <property type="entry name" value="RNA_pol_sigma_r2"/>
</dbReference>
<dbReference type="Pfam" id="PF08281">
    <property type="entry name" value="Sigma70_r4_2"/>
    <property type="match status" value="1"/>
</dbReference>
<organism evidence="8 9">
    <name type="scientific">Limnoglobus roseus</name>
    <dbReference type="NCBI Taxonomy" id="2598579"/>
    <lineage>
        <taxon>Bacteria</taxon>
        <taxon>Pseudomonadati</taxon>
        <taxon>Planctomycetota</taxon>
        <taxon>Planctomycetia</taxon>
        <taxon>Gemmatales</taxon>
        <taxon>Gemmataceae</taxon>
        <taxon>Limnoglobus</taxon>
    </lineage>
</organism>
<evidence type="ECO:0000313" key="9">
    <source>
        <dbReference type="Proteomes" id="UP000324974"/>
    </source>
</evidence>
<dbReference type="GO" id="GO:0003677">
    <property type="term" value="F:DNA binding"/>
    <property type="evidence" value="ECO:0007669"/>
    <property type="project" value="UniProtKB-KW"/>
</dbReference>
<evidence type="ECO:0000313" key="8">
    <source>
        <dbReference type="EMBL" id="QEL16927.1"/>
    </source>
</evidence>
<dbReference type="SUPFAM" id="SSF88946">
    <property type="entry name" value="Sigma2 domain of RNA polymerase sigma factors"/>
    <property type="match status" value="1"/>
</dbReference>
<accession>A0A5C1AFL9</accession>
<gene>
    <name evidence="8" type="ORF">PX52LOC_03903</name>
</gene>
<dbReference type="SUPFAM" id="SSF88659">
    <property type="entry name" value="Sigma3 and sigma4 domains of RNA polymerase sigma factors"/>
    <property type="match status" value="1"/>
</dbReference>
<dbReference type="Proteomes" id="UP000324974">
    <property type="component" value="Chromosome"/>
</dbReference>
<evidence type="ECO:0000256" key="5">
    <source>
        <dbReference type="ARBA" id="ARBA00023163"/>
    </source>
</evidence>
<dbReference type="AlphaFoldDB" id="A0A5C1AFL9"/>
<dbReference type="InterPro" id="IPR039425">
    <property type="entry name" value="RNA_pol_sigma-70-like"/>
</dbReference>
<feature type="domain" description="RNA polymerase sigma-70 region 2" evidence="6">
    <location>
        <begin position="38"/>
        <end position="106"/>
    </location>
</feature>
<keyword evidence="2" id="KW-0805">Transcription regulation</keyword>
<dbReference type="NCBIfam" id="TIGR02937">
    <property type="entry name" value="sigma70-ECF"/>
    <property type="match status" value="1"/>
</dbReference>
<dbReference type="InterPro" id="IPR014284">
    <property type="entry name" value="RNA_pol_sigma-70_dom"/>
</dbReference>
<dbReference type="InterPro" id="IPR013324">
    <property type="entry name" value="RNA_pol_sigma_r3/r4-like"/>
</dbReference>
<dbReference type="Gene3D" id="1.10.1740.10">
    <property type="match status" value="1"/>
</dbReference>
<protein>
    <submittedName>
        <fullName evidence="8">Sigma-70 family RNA polymerase sigma factor</fullName>
    </submittedName>
</protein>
<keyword evidence="3" id="KW-0731">Sigma factor</keyword>
<keyword evidence="9" id="KW-1185">Reference proteome</keyword>
<name>A0A5C1AFL9_9BACT</name>
<proteinExistence type="inferred from homology"/>
<dbReference type="PANTHER" id="PTHR43133:SF8">
    <property type="entry name" value="RNA POLYMERASE SIGMA FACTOR HI_1459-RELATED"/>
    <property type="match status" value="1"/>
</dbReference>
<evidence type="ECO:0000256" key="4">
    <source>
        <dbReference type="ARBA" id="ARBA00023125"/>
    </source>
</evidence>
<sequence length="568" mass="61436">MRPPLPGLWQLRASDPRPDAELVRCVVECRDDRAFESLVARHAPSVWAICRRALPNVADAEDAFQATFLLLLDCGRRFRRPASIDRWLCGVAVRVALNTRVRAAKRRRREAEAAKRKPLASAPPAASEFWEAIAREMDHLPKSERIALLLCGLDEEPRQAVAERLGWSLGTLSARLSRGRKRLAARLREKGLLGAAALAAVEAGAPADLVAATVRAGETALHCGSHESGPVADVIRAVAGGARWRSLTVAGTLFVAVAATVGIGWKRTADSDSTPTGSDPPGRFAQPVPARTLVCPRAGLLLLHTAVLQELDCAPEQQAAVQDFAAALSRADPVRDSLDENPSGDSIPMDRGEWPGDVHGRALTTFADTVLSPSQLARLRQLDLWVLGAGAFAEPDVAAALYLTREQRAAVAGVLSDLQAPKRVAGSPDLLMRVAFADPRTGIVSFRPPGYARPLDQRAAYDRAVAVLSLTQRCKWQQMVGRPPRLDVYRFWDVQDFEKGRGGKLAYIWSAKGVTVTRESLLARRIDAVGELVRDALTRGALFCPPTSLGSAAESVWAWGLAEVKPPR</sequence>
<dbReference type="PANTHER" id="PTHR43133">
    <property type="entry name" value="RNA POLYMERASE ECF-TYPE SIGMA FACTO"/>
    <property type="match status" value="1"/>
</dbReference>
<dbReference type="EMBL" id="CP042425">
    <property type="protein sequence ID" value="QEL16927.1"/>
    <property type="molecule type" value="Genomic_DNA"/>
</dbReference>
<dbReference type="RefSeq" id="WP_168219095.1">
    <property type="nucleotide sequence ID" value="NZ_CP042425.1"/>
</dbReference>
<dbReference type="InterPro" id="IPR036388">
    <property type="entry name" value="WH-like_DNA-bd_sf"/>
</dbReference>
<comment type="similarity">
    <text evidence="1">Belongs to the sigma-70 factor family. ECF subfamily.</text>
</comment>
<dbReference type="Gene3D" id="1.10.10.10">
    <property type="entry name" value="Winged helix-like DNA-binding domain superfamily/Winged helix DNA-binding domain"/>
    <property type="match status" value="1"/>
</dbReference>
<dbReference type="Pfam" id="PF04542">
    <property type="entry name" value="Sigma70_r2"/>
    <property type="match status" value="1"/>
</dbReference>
<evidence type="ECO:0000256" key="2">
    <source>
        <dbReference type="ARBA" id="ARBA00023015"/>
    </source>
</evidence>
<dbReference type="GO" id="GO:0006352">
    <property type="term" value="P:DNA-templated transcription initiation"/>
    <property type="evidence" value="ECO:0007669"/>
    <property type="project" value="InterPro"/>
</dbReference>
<reference evidence="9" key="1">
    <citation type="submission" date="2019-08" db="EMBL/GenBank/DDBJ databases">
        <title>Limnoglobus roseus gen. nov., sp. nov., a novel freshwater planctomycete with a giant genome from the family Gemmataceae.</title>
        <authorList>
            <person name="Kulichevskaya I.S."/>
            <person name="Naumoff D.G."/>
            <person name="Miroshnikov K."/>
            <person name="Ivanova A."/>
            <person name="Philippov D.A."/>
            <person name="Hakobyan A."/>
            <person name="Rijpstra I.C."/>
            <person name="Sinninghe Damste J.S."/>
            <person name="Liesack W."/>
            <person name="Dedysh S.N."/>
        </authorList>
    </citation>
    <scope>NUCLEOTIDE SEQUENCE [LARGE SCALE GENOMIC DNA]</scope>
    <source>
        <strain evidence="9">PX52</strain>
    </source>
</reference>